<evidence type="ECO:0000256" key="4">
    <source>
        <dbReference type="SAM" id="MobiDB-lite"/>
    </source>
</evidence>
<name>A0ABP9ZAD8_9FUNG</name>
<dbReference type="InterPro" id="IPR016024">
    <property type="entry name" value="ARM-type_fold"/>
</dbReference>
<feature type="repeat" description="Pumilio" evidence="2">
    <location>
        <begin position="442"/>
        <end position="478"/>
    </location>
</feature>
<feature type="repeat" description="Pumilio" evidence="2">
    <location>
        <begin position="587"/>
        <end position="622"/>
    </location>
</feature>
<feature type="repeat" description="Pumilio" evidence="2">
    <location>
        <begin position="479"/>
        <end position="514"/>
    </location>
</feature>
<feature type="region of interest" description="Disordered" evidence="4">
    <location>
        <begin position="1"/>
        <end position="23"/>
    </location>
</feature>
<dbReference type="CDD" id="cd07920">
    <property type="entry name" value="Pumilio"/>
    <property type="match status" value="1"/>
</dbReference>
<organism evidence="6 7">
    <name type="scientific">Mucor flavus</name>
    <dbReference type="NCBI Taxonomy" id="439312"/>
    <lineage>
        <taxon>Eukaryota</taxon>
        <taxon>Fungi</taxon>
        <taxon>Fungi incertae sedis</taxon>
        <taxon>Mucoromycota</taxon>
        <taxon>Mucoromycotina</taxon>
        <taxon>Mucoromycetes</taxon>
        <taxon>Mucorales</taxon>
        <taxon>Mucorineae</taxon>
        <taxon>Mucoraceae</taxon>
        <taxon>Mucor</taxon>
    </lineage>
</organism>
<dbReference type="PANTHER" id="PTHR12537">
    <property type="entry name" value="RNA BINDING PROTEIN PUMILIO-RELATED"/>
    <property type="match status" value="1"/>
</dbReference>
<dbReference type="EMBL" id="BAABUK010000029">
    <property type="protein sequence ID" value="GAA5816075.1"/>
    <property type="molecule type" value="Genomic_DNA"/>
</dbReference>
<feature type="repeat" description="Pumilio" evidence="2">
    <location>
        <begin position="623"/>
        <end position="660"/>
    </location>
</feature>
<feature type="coiled-coil region" evidence="3">
    <location>
        <begin position="166"/>
        <end position="204"/>
    </location>
</feature>
<feature type="repeat" description="Pumilio" evidence="2">
    <location>
        <begin position="551"/>
        <end position="586"/>
    </location>
</feature>
<dbReference type="Pfam" id="PF00806">
    <property type="entry name" value="PUF"/>
    <property type="match status" value="6"/>
</dbReference>
<proteinExistence type="predicted"/>
<comment type="caution">
    <text evidence="6">The sequence shown here is derived from an EMBL/GenBank/DDBJ whole genome shotgun (WGS) entry which is preliminary data.</text>
</comment>
<gene>
    <name evidence="6" type="ORF">MFLAVUS_009597</name>
</gene>
<dbReference type="InterPro" id="IPR011989">
    <property type="entry name" value="ARM-like"/>
</dbReference>
<protein>
    <recommendedName>
        <fullName evidence="5">PUM-HD domain-containing protein</fullName>
    </recommendedName>
</protein>
<keyword evidence="7" id="KW-1185">Reference proteome</keyword>
<sequence length="768" mass="88923">MESNSFNNSQTMIPSKEEEQPYASYSMTDQDIDDQIATINSLTISDQHPMDTILDTSASNNATKSFRGIFPDNTAFTPQSTDRHLFRNNSFSIQQEYTPSNNLFMRYPQEGHQQLSRRESYPNLSTSYMATNNNNYPDWHGYMQNLTTEQQQQQPSRDHNMFVIQQQQHQQQQQQQQQQHQHVQQQQQQHAQQQQQQQQHAQQQQQQQQQFIQSQQQYRKFSVDFASKRLDINRLTPSYSNPDLSSARRMGSLDAGIRLSRRYDNNTFDDFMDQPSPTSSRQNSLFINRQQQQQQTPPLLSPSIATTMNPLLVSHLMRQIQPSTSRPPSPTTSRKNSINQLRRTSSATTMNTSSNNNTEQDRFASIKLEDVVEEIYSLCKDQYGCRFFQKKLEEQKPDQRDVIFVQIYPHFVELMTDPFGNYLCQKLMEYCTDTQRTMIVEQVANAVITISLNMHGTRAVQRMIEFLTLPEQIEKIIQALSPNVVTLIKDINGNHVIQKCLHRLSSTDKQFIYDAVSENCIEVATHRHGCCVLQRCIDFSAESQKKQLVNEIIRHALTLVQDPYGNYVVQYVLELGDAHFSDQLIRQFIGHIGGLSVQKYSSNVMEKCIRVAEEDTRRHLIEEMVNRPQLEKLLKDSYANYVVQTALDFAEETQHQKLGDCIRPLLPAIRNTSYCKRIQGKLNRGEQQRQQPLQQVQPPYQQQQQQQFQLQQFQQQQQQGYNHHLGGLIGGSNVHPLMSNDISFSPTTTTPFVSHPFSSSTTTFSNPL</sequence>
<feature type="repeat" description="Pumilio" evidence="2">
    <location>
        <begin position="406"/>
        <end position="441"/>
    </location>
</feature>
<feature type="compositionally biased region" description="Low complexity" evidence="4">
    <location>
        <begin position="344"/>
        <end position="358"/>
    </location>
</feature>
<dbReference type="PROSITE" id="PS50302">
    <property type="entry name" value="PUM"/>
    <property type="match status" value="8"/>
</dbReference>
<feature type="compositionally biased region" description="Polar residues" evidence="4">
    <location>
        <begin position="1"/>
        <end position="13"/>
    </location>
</feature>
<accession>A0ABP9ZAD8</accession>
<dbReference type="Pfam" id="PF22493">
    <property type="entry name" value="PUF_NOP9"/>
    <property type="match status" value="1"/>
</dbReference>
<feature type="domain" description="PUM-HD" evidence="5">
    <location>
        <begin position="349"/>
        <end position="686"/>
    </location>
</feature>
<keyword evidence="1" id="KW-0677">Repeat</keyword>
<dbReference type="Proteomes" id="UP001473302">
    <property type="component" value="Unassembled WGS sequence"/>
</dbReference>
<keyword evidence="3" id="KW-0175">Coiled coil</keyword>
<dbReference type="InterPro" id="IPR033133">
    <property type="entry name" value="PUM-HD"/>
</dbReference>
<dbReference type="InterPro" id="IPR033712">
    <property type="entry name" value="Pumilio_RNA-bd"/>
</dbReference>
<dbReference type="SUPFAM" id="SSF48371">
    <property type="entry name" value="ARM repeat"/>
    <property type="match status" value="1"/>
</dbReference>
<reference evidence="6 7" key="1">
    <citation type="submission" date="2024-04" db="EMBL/GenBank/DDBJ databases">
        <title>genome sequences of Mucor flavus KT1a and Helicostylum pulchrum KT1b strains isolated from the surface of a dry-aged beef.</title>
        <authorList>
            <person name="Toyotome T."/>
            <person name="Hosono M."/>
            <person name="Torimaru M."/>
            <person name="Fukuda K."/>
            <person name="Mikami N."/>
        </authorList>
    </citation>
    <scope>NUCLEOTIDE SEQUENCE [LARGE SCALE GENOMIC DNA]</scope>
    <source>
        <strain evidence="6 7">KT1a</strain>
    </source>
</reference>
<feature type="region of interest" description="Disordered" evidence="4">
    <location>
        <begin position="319"/>
        <end position="358"/>
    </location>
</feature>
<evidence type="ECO:0000256" key="1">
    <source>
        <dbReference type="ARBA" id="ARBA00022737"/>
    </source>
</evidence>
<evidence type="ECO:0000313" key="6">
    <source>
        <dbReference type="EMBL" id="GAA5816075.1"/>
    </source>
</evidence>
<dbReference type="InterPro" id="IPR001313">
    <property type="entry name" value="Pumilio_RNA-bd_rpt"/>
</dbReference>
<feature type="repeat" description="Pumilio" evidence="2">
    <location>
        <begin position="370"/>
        <end position="405"/>
    </location>
</feature>
<dbReference type="PANTHER" id="PTHR12537:SF13">
    <property type="entry name" value="PUMILIO HOMOLOGY DOMAIN FAMILY MEMBER 4"/>
    <property type="match status" value="1"/>
</dbReference>
<feature type="repeat" description="Pumilio" evidence="2">
    <location>
        <begin position="515"/>
        <end position="550"/>
    </location>
</feature>
<dbReference type="Gene3D" id="1.25.10.10">
    <property type="entry name" value="Leucine-rich Repeat Variant"/>
    <property type="match status" value="1"/>
</dbReference>
<evidence type="ECO:0000259" key="5">
    <source>
        <dbReference type="PROSITE" id="PS50303"/>
    </source>
</evidence>
<dbReference type="PROSITE" id="PS50303">
    <property type="entry name" value="PUM_HD"/>
    <property type="match status" value="1"/>
</dbReference>
<evidence type="ECO:0000313" key="7">
    <source>
        <dbReference type="Proteomes" id="UP001473302"/>
    </source>
</evidence>
<evidence type="ECO:0000256" key="2">
    <source>
        <dbReference type="PROSITE-ProRule" id="PRU00317"/>
    </source>
</evidence>
<evidence type="ECO:0000256" key="3">
    <source>
        <dbReference type="SAM" id="Coils"/>
    </source>
</evidence>
<dbReference type="SMART" id="SM00025">
    <property type="entry name" value="Pumilio"/>
    <property type="match status" value="8"/>
</dbReference>